<comment type="caution">
    <text evidence="1">The sequence shown here is derived from an EMBL/GenBank/DDBJ whole genome shotgun (WGS) entry which is preliminary data.</text>
</comment>
<dbReference type="EMBL" id="BSXV01000012">
    <property type="protein sequence ID" value="GME86868.1"/>
    <property type="molecule type" value="Genomic_DNA"/>
</dbReference>
<sequence>MEFADLLQQESDLADTTANTSVNIVGSNVGRKKTKIWEHFKSLNHARAECIHCKKSVRARPGTSMKNHLSTCVIARSLNIDLSLLNPELIEKKTATKSKKENQKISISDFDPKRANYLLSKFLFTSGAPISILNNSDFKDFLTYLNKSYKPFNKKIFMESILGENLEAYENHMKKILQTTKFITLNIDCWSTSGKKGSLYGIVISLPDGEEFLLDILEMGSESSAADNVLNKLDDIINNLSPKKVFAIVSDSGSRNVSSLTDKIIQKFPNIFQLSSFVHTLNLLCNNLLKNQYIDKTLKDASYLLDSFSKSSRLKSKFKDAQLEISDDVSITPLASAKFLRAYYCLATLSEYESTMISLNSETTLRERQKELAEDDLFWKDIRDLVRMLEPLYTVIKLADSAILTPSDVFFYLTKISLNLSFSLKDKSSHCGSYLENDLYKPLYIIILKYLNDPIFQLCTILDCRYQVEFSNKTLSKIKKFLKSHLEKRGASRPLIERCISNFELFTLNRKQNKNHPSVFWEHNFEYSTLSPFAFSLFNIVANSMSCERTFSNLGYINSLRRSRVTKKNLVSFTKIHNNIIRQNKEKETSKFKNEELLDLVEMLDYNVLQKVTEISDPFSDSIPTEMVDLVKNIIVIFASNEAVRSFTKTDERGKPLSIDDADQEMLGLMF</sequence>
<dbReference type="Proteomes" id="UP001165101">
    <property type="component" value="Unassembled WGS sequence"/>
</dbReference>
<proteinExistence type="predicted"/>
<reference evidence="1" key="1">
    <citation type="submission" date="2023-04" db="EMBL/GenBank/DDBJ databases">
        <title>Candida boidinii NBRC 1967.</title>
        <authorList>
            <person name="Ichikawa N."/>
            <person name="Sato H."/>
            <person name="Tonouchi N."/>
        </authorList>
    </citation>
    <scope>NUCLEOTIDE SEQUENCE</scope>
    <source>
        <strain evidence="1">NBRC 1967</strain>
    </source>
</reference>
<gene>
    <name evidence="1" type="ORF">Cboi01_000005700</name>
</gene>
<evidence type="ECO:0000313" key="1">
    <source>
        <dbReference type="EMBL" id="GME86868.1"/>
    </source>
</evidence>
<accession>A0ACB5TDT7</accession>
<organism evidence="1 2">
    <name type="scientific">Candida boidinii</name>
    <name type="common">Yeast</name>
    <dbReference type="NCBI Taxonomy" id="5477"/>
    <lineage>
        <taxon>Eukaryota</taxon>
        <taxon>Fungi</taxon>
        <taxon>Dikarya</taxon>
        <taxon>Ascomycota</taxon>
        <taxon>Saccharomycotina</taxon>
        <taxon>Pichiomycetes</taxon>
        <taxon>Pichiales</taxon>
        <taxon>Pichiaceae</taxon>
        <taxon>Ogataea</taxon>
        <taxon>Ogataea/Candida clade</taxon>
    </lineage>
</organism>
<keyword evidence="2" id="KW-1185">Reference proteome</keyword>
<name>A0ACB5TDT7_CANBO</name>
<protein>
    <submittedName>
        <fullName evidence="1">Unnamed protein product</fullName>
    </submittedName>
</protein>
<evidence type="ECO:0000313" key="2">
    <source>
        <dbReference type="Proteomes" id="UP001165101"/>
    </source>
</evidence>